<dbReference type="InterPro" id="IPR029063">
    <property type="entry name" value="SAM-dependent_MTases_sf"/>
</dbReference>
<sequence>MAKKKAAAYRLAKLSLTLRGISHNLGETNDSRFAHALHKGLYFDYMMANPPV</sequence>
<protein>
    <submittedName>
        <fullName evidence="2">N-6 DNA methylase</fullName>
    </submittedName>
</protein>
<name>A0A6A8KDS7_9FIRM</name>
<dbReference type="AlphaFoldDB" id="A0A6A8KDS7"/>
<gene>
    <name evidence="2" type="ORF">GKD85_03620</name>
    <name evidence="1" type="ORF">GKE10_04350</name>
</gene>
<accession>A0A6A8KDS7</accession>
<proteinExistence type="predicted"/>
<dbReference type="RefSeq" id="WP_015538071.1">
    <property type="nucleotide sequence ID" value="NZ_BNEV01000026.1"/>
</dbReference>
<evidence type="ECO:0000313" key="4">
    <source>
        <dbReference type="Proteomes" id="UP000477010"/>
    </source>
</evidence>
<dbReference type="Proteomes" id="UP000477010">
    <property type="component" value="Unassembled WGS sequence"/>
</dbReference>
<dbReference type="SUPFAM" id="SSF53335">
    <property type="entry name" value="S-adenosyl-L-methionine-dependent methyltransferases"/>
    <property type="match status" value="1"/>
</dbReference>
<dbReference type="GO" id="GO:0008168">
    <property type="term" value="F:methyltransferase activity"/>
    <property type="evidence" value="ECO:0007669"/>
    <property type="project" value="UniProtKB-KW"/>
</dbReference>
<keyword evidence="2" id="KW-0808">Transferase</keyword>
<dbReference type="Gene3D" id="3.40.50.150">
    <property type="entry name" value="Vaccinia Virus protein VP39"/>
    <property type="match status" value="1"/>
</dbReference>
<evidence type="ECO:0000313" key="2">
    <source>
        <dbReference type="EMBL" id="MSC79916.1"/>
    </source>
</evidence>
<reference evidence="3 4" key="1">
    <citation type="journal article" date="2019" name="Nat. Med.">
        <title>A library of human gut bacterial isolates paired with longitudinal multiomics data enables mechanistic microbiome research.</title>
        <authorList>
            <person name="Poyet M."/>
            <person name="Groussin M."/>
            <person name="Gibbons S.M."/>
            <person name="Avila-Pacheco J."/>
            <person name="Jiang X."/>
            <person name="Kearney S.M."/>
            <person name="Perrotta A.R."/>
            <person name="Berdy B."/>
            <person name="Zhao S."/>
            <person name="Lieberman T.D."/>
            <person name="Swanson P.K."/>
            <person name="Smith M."/>
            <person name="Roesemann S."/>
            <person name="Alexander J.E."/>
            <person name="Rich S.A."/>
            <person name="Livny J."/>
            <person name="Vlamakis H."/>
            <person name="Clish C."/>
            <person name="Bullock K."/>
            <person name="Deik A."/>
            <person name="Scott J."/>
            <person name="Pierce K.A."/>
            <person name="Xavier R.J."/>
            <person name="Alm E.J."/>
        </authorList>
    </citation>
    <scope>NUCLEOTIDE SEQUENCE [LARGE SCALE GENOMIC DNA]</scope>
    <source>
        <strain evidence="1 3">BIOML-B1</strain>
        <strain evidence="2 4">BIOML-B9</strain>
    </source>
</reference>
<organism evidence="2 4">
    <name type="scientific">Faecalibacterium prausnitzii</name>
    <dbReference type="NCBI Taxonomy" id="853"/>
    <lineage>
        <taxon>Bacteria</taxon>
        <taxon>Bacillati</taxon>
        <taxon>Bacillota</taxon>
        <taxon>Clostridia</taxon>
        <taxon>Eubacteriales</taxon>
        <taxon>Oscillospiraceae</taxon>
        <taxon>Faecalibacterium</taxon>
    </lineage>
</organism>
<dbReference type="Proteomes" id="UP000462091">
    <property type="component" value="Unassembled WGS sequence"/>
</dbReference>
<comment type="caution">
    <text evidence="2">The sequence shown here is derived from an EMBL/GenBank/DDBJ whole genome shotgun (WGS) entry which is preliminary data.</text>
</comment>
<dbReference type="EMBL" id="WKQM01000006">
    <property type="protein sequence ID" value="MSC51153.1"/>
    <property type="molecule type" value="Genomic_DNA"/>
</dbReference>
<dbReference type="EMBL" id="WKQE01000002">
    <property type="protein sequence ID" value="MSC79916.1"/>
    <property type="molecule type" value="Genomic_DNA"/>
</dbReference>
<evidence type="ECO:0000313" key="3">
    <source>
        <dbReference type="Proteomes" id="UP000462091"/>
    </source>
</evidence>
<evidence type="ECO:0000313" key="1">
    <source>
        <dbReference type="EMBL" id="MSC51153.1"/>
    </source>
</evidence>
<keyword evidence="2" id="KW-0489">Methyltransferase</keyword>
<dbReference type="GO" id="GO:0032259">
    <property type="term" value="P:methylation"/>
    <property type="evidence" value="ECO:0007669"/>
    <property type="project" value="UniProtKB-KW"/>
</dbReference>